<dbReference type="AlphaFoldDB" id="A0A3D9CPM7"/>
<dbReference type="RefSeq" id="WP_116036553.1">
    <property type="nucleotide sequence ID" value="NZ_JBHLVV010000019.1"/>
</dbReference>
<evidence type="ECO:0000313" key="2">
    <source>
        <dbReference type="Proteomes" id="UP000256326"/>
    </source>
</evidence>
<organism evidence="1 2">
    <name type="scientific">Epilithonimonas hispanica</name>
    <dbReference type="NCBI Taxonomy" id="358687"/>
    <lineage>
        <taxon>Bacteria</taxon>
        <taxon>Pseudomonadati</taxon>
        <taxon>Bacteroidota</taxon>
        <taxon>Flavobacteriia</taxon>
        <taxon>Flavobacteriales</taxon>
        <taxon>Weeksellaceae</taxon>
        <taxon>Chryseobacterium group</taxon>
        <taxon>Epilithonimonas</taxon>
    </lineage>
</organism>
<comment type="caution">
    <text evidence="1">The sequence shown here is derived from an EMBL/GenBank/DDBJ whole genome shotgun (WGS) entry which is preliminary data.</text>
</comment>
<reference evidence="1 2" key="1">
    <citation type="journal article" date="2006" name="Int. J. Syst. Evol. Microbiol.">
        <title>Chryseobacterium hispanicum sp. nov., isolated from the drinking water distribution system of Sevilla, Spain.</title>
        <authorList>
            <person name="Gallego V."/>
            <person name="Garcia M.T."/>
            <person name="Ventosa A."/>
        </authorList>
    </citation>
    <scope>NUCLEOTIDE SEQUENCE [LARGE SCALE GENOMIC DNA]</scope>
    <source>
        <strain evidence="1 2">KCTC 22104</strain>
    </source>
</reference>
<dbReference type="Pfam" id="PF20050">
    <property type="entry name" value="DUF6452"/>
    <property type="match status" value="1"/>
</dbReference>
<dbReference type="PROSITE" id="PS51257">
    <property type="entry name" value="PROKAR_LIPOPROTEIN"/>
    <property type="match status" value="1"/>
</dbReference>
<dbReference type="OrthoDB" id="663527at2"/>
<gene>
    <name evidence="1" type="ORF">DRF58_14825</name>
</gene>
<keyword evidence="2" id="KW-1185">Reference proteome</keyword>
<proteinExistence type="predicted"/>
<protein>
    <submittedName>
        <fullName evidence="1">Uncharacterized protein</fullName>
    </submittedName>
</protein>
<sequence length="158" mass="17864">MKNLIWIFGFLLLFTSCGGDDDICMNSDSTPRLLLKFKNASNDLETTVDTLYVDVDYGKDSLTNIVTEAASLDSILVPLKVDNSPYTDIYIKRRKVGPQSKIRVNYNTKPIYVSPACGFKINYDNLNAELLQSDPVQSIQTNNTSLTDENNINFYLRF</sequence>
<name>A0A3D9CPM7_9FLAO</name>
<dbReference type="Proteomes" id="UP000256326">
    <property type="component" value="Unassembled WGS sequence"/>
</dbReference>
<evidence type="ECO:0000313" key="1">
    <source>
        <dbReference type="EMBL" id="REC67745.1"/>
    </source>
</evidence>
<dbReference type="EMBL" id="QNUG01000041">
    <property type="protein sequence ID" value="REC67745.1"/>
    <property type="molecule type" value="Genomic_DNA"/>
</dbReference>
<dbReference type="InterPro" id="IPR045607">
    <property type="entry name" value="DUF6452"/>
</dbReference>
<accession>A0A3D9CPM7</accession>